<sequence>MAESSNNYRPATRISSRLYYFSIPLDYFSIPSGTGLPVISVRHGHYTLPFT</sequence>
<organism evidence="1 2">
    <name type="scientific">Bacteroides uniformis</name>
    <dbReference type="NCBI Taxonomy" id="820"/>
    <lineage>
        <taxon>Bacteria</taxon>
        <taxon>Pseudomonadati</taxon>
        <taxon>Bacteroidota</taxon>
        <taxon>Bacteroidia</taxon>
        <taxon>Bacteroidales</taxon>
        <taxon>Bacteroidaceae</taxon>
        <taxon>Bacteroides</taxon>
    </lineage>
</organism>
<comment type="caution">
    <text evidence="1">The sequence shown here is derived from an EMBL/GenBank/DDBJ whole genome shotgun (WGS) entry which is preliminary data.</text>
</comment>
<evidence type="ECO:0000313" key="2">
    <source>
        <dbReference type="Proteomes" id="UP001196342"/>
    </source>
</evidence>
<evidence type="ECO:0000313" key="1">
    <source>
        <dbReference type="EMBL" id="MBT8725435.1"/>
    </source>
</evidence>
<reference evidence="1 2" key="1">
    <citation type="submission" date="2020-12" db="EMBL/GenBank/DDBJ databases">
        <title>Microorganisms.</title>
        <authorList>
            <person name="Matos J."/>
            <person name="Faleiro L."/>
            <person name="Duarte I."/>
        </authorList>
    </citation>
    <scope>NUCLEOTIDE SEQUENCE [LARGE SCALE GENOMIC DNA]</scope>
    <source>
        <strain evidence="1 2">PtFD3Pch2</strain>
    </source>
</reference>
<name>A0ABS5X0F8_BACUN</name>
<proteinExistence type="predicted"/>
<accession>A0ABS5X0F8</accession>
<dbReference type="Proteomes" id="UP001196342">
    <property type="component" value="Unassembled WGS sequence"/>
</dbReference>
<gene>
    <name evidence="1" type="ORF">JQN06_04515</name>
</gene>
<evidence type="ECO:0008006" key="3">
    <source>
        <dbReference type="Google" id="ProtNLM"/>
    </source>
</evidence>
<keyword evidence="2" id="KW-1185">Reference proteome</keyword>
<dbReference type="EMBL" id="JAFBJK010000002">
    <property type="protein sequence ID" value="MBT8725435.1"/>
    <property type="molecule type" value="Genomic_DNA"/>
</dbReference>
<protein>
    <recommendedName>
        <fullName evidence="3">AraC family transcriptional regulator</fullName>
    </recommendedName>
</protein>